<keyword evidence="8" id="KW-0539">Nucleus</keyword>
<dbReference type="InterPro" id="IPR011856">
    <property type="entry name" value="tRNA_endonuc-like_dom_sf"/>
</dbReference>
<keyword evidence="8" id="KW-0227">DNA damage</keyword>
<dbReference type="GO" id="GO:0046872">
    <property type="term" value="F:metal ion binding"/>
    <property type="evidence" value="ECO:0007669"/>
    <property type="project" value="UniProtKB-KW"/>
</dbReference>
<keyword evidence="7 8" id="KW-0464">Manganese</keyword>
<evidence type="ECO:0000256" key="1">
    <source>
        <dbReference type="ARBA" id="ARBA00000983"/>
    </source>
</evidence>
<evidence type="ECO:0000256" key="2">
    <source>
        <dbReference type="ARBA" id="ARBA00005533"/>
    </source>
</evidence>
<evidence type="ECO:0000313" key="11">
    <source>
        <dbReference type="EMBL" id="EEQ98297.1"/>
    </source>
</evidence>
<keyword evidence="5 8" id="KW-0378">Hydrolase</keyword>
<evidence type="ECO:0000256" key="5">
    <source>
        <dbReference type="ARBA" id="ARBA00022801"/>
    </source>
</evidence>
<dbReference type="GO" id="GO:0017108">
    <property type="term" value="F:5'-flap endonuclease activity"/>
    <property type="evidence" value="ECO:0007669"/>
    <property type="project" value="TreeGrafter"/>
</dbReference>
<dbReference type="EMBL" id="GG686772">
    <property type="protein sequence ID" value="EEQ98297.1"/>
    <property type="molecule type" value="Genomic_DNA"/>
</dbReference>
<sequence>MTEIQEGPSEVSLSSGSDMEINKKGASKPKEREAHVAAGEALRSACQLVMDDLTRRGQAQVHESSPGLGQQSYQTACYLHDEEYVLLKGVEELSLTALRRLAGLAGRRWPKWHPTDGSGDEELFQRGYIYHTCLSPAEQVLTYEEPQALRGFETIACTVEVPQLGGGPLMPNLLQSLDTNALRRLAATLALPSAGTKASLLKSIRTEFSGRQRTLHRSVLDMSMVLKALRESAYVRLTVVTVRLLAVITALLEVLGGDMQGPSSATFQLATMPKALVLAQAGKLRCAFPGASLSTMPWLLDREEYELIQVGVYGAYLWQLGAQGALKLADLGRLVMQYIDARLDDVKQRLERLERWQASLTCWWQLVSVVWHSVWALERGKEWEQAVITLQWLIRILPSQLQSPSRKAKYLHRLRIDLRHLGRQADFPYMLAEATVEEIDLEGPDSLLSDPIIRLPEPEKVALSGGVPPHIVVNEYDIVDCGAGRAYGRVEAATLDHLGWPGVHDEGGMIRRLMSVLLWRELIDDAVERDTVVSPCQLYPGDLFVEAYIDRATPRVKDRLRKISSMEPDELALEVIRASREVQRSPPLRLVGLRWTHGVEEAGKGRAEKWSIEALAGLAQCMGADIMVKIFRHILSDMGYWGGGMPDLTLRQGQRVRFVEVKGPGDDLSARQRGWIAELMRCGADAEAAYIVEPGKKRPVKRKKRRK</sequence>
<keyword evidence="3 8" id="KW-0540">Nuclease</keyword>
<keyword evidence="8" id="KW-0234">DNA repair</keyword>
<evidence type="ECO:0000256" key="6">
    <source>
        <dbReference type="ARBA" id="ARBA00022842"/>
    </source>
</evidence>
<evidence type="ECO:0000313" key="12">
    <source>
        <dbReference type="Proteomes" id="UP000007800"/>
    </source>
</evidence>
<dbReference type="InParanoid" id="C5LY95"/>
<accession>C5LY95</accession>
<dbReference type="OMA" id="FETIACT"/>
<dbReference type="AlphaFoldDB" id="C5LY95"/>
<dbReference type="GO" id="GO:0004528">
    <property type="term" value="F:phosphodiesterase I activity"/>
    <property type="evidence" value="ECO:0007669"/>
    <property type="project" value="UniProtKB-EC"/>
</dbReference>
<dbReference type="SMART" id="SM00990">
    <property type="entry name" value="VRR_NUC"/>
    <property type="match status" value="1"/>
</dbReference>
<dbReference type="EC" id="3.1.4.1" evidence="8"/>
<dbReference type="PANTHER" id="PTHR15749:SF4">
    <property type="entry name" value="FANCONI-ASSOCIATED NUCLEASE 1"/>
    <property type="match status" value="1"/>
</dbReference>
<evidence type="ECO:0000256" key="9">
    <source>
        <dbReference type="SAM" id="MobiDB-lite"/>
    </source>
</evidence>
<comment type="cofactor">
    <cofactor evidence="8">
        <name>Mg(2+)</name>
        <dbReference type="ChEBI" id="CHEBI:18420"/>
    </cofactor>
    <cofactor evidence="8">
        <name>Mn(2+)</name>
        <dbReference type="ChEBI" id="CHEBI:29035"/>
    </cofactor>
</comment>
<proteinExistence type="inferred from homology"/>
<dbReference type="Gene3D" id="3.40.1350.10">
    <property type="match status" value="1"/>
</dbReference>
<evidence type="ECO:0000256" key="4">
    <source>
        <dbReference type="ARBA" id="ARBA00022723"/>
    </source>
</evidence>
<gene>
    <name evidence="11" type="ORF">Pmar_PMAR013643</name>
</gene>
<dbReference type="GO" id="GO:0008409">
    <property type="term" value="F:5'-3' exonuclease activity"/>
    <property type="evidence" value="ECO:0007669"/>
    <property type="project" value="TreeGrafter"/>
</dbReference>
<dbReference type="Proteomes" id="UP000007800">
    <property type="component" value="Unassembled WGS sequence"/>
</dbReference>
<evidence type="ECO:0000256" key="8">
    <source>
        <dbReference type="RuleBase" id="RU365033"/>
    </source>
</evidence>
<dbReference type="InterPro" id="IPR033315">
    <property type="entry name" value="Fan1-like"/>
</dbReference>
<dbReference type="GO" id="GO:0070336">
    <property type="term" value="F:flap-structured DNA binding"/>
    <property type="evidence" value="ECO:0007669"/>
    <property type="project" value="TreeGrafter"/>
</dbReference>
<organism evidence="12">
    <name type="scientific">Perkinsus marinus (strain ATCC 50983 / TXsc)</name>
    <dbReference type="NCBI Taxonomy" id="423536"/>
    <lineage>
        <taxon>Eukaryota</taxon>
        <taxon>Sar</taxon>
        <taxon>Alveolata</taxon>
        <taxon>Perkinsozoa</taxon>
        <taxon>Perkinsea</taxon>
        <taxon>Perkinsida</taxon>
        <taxon>Perkinsidae</taxon>
        <taxon>Perkinsus</taxon>
    </lineage>
</organism>
<dbReference type="GO" id="GO:0005634">
    <property type="term" value="C:nucleus"/>
    <property type="evidence" value="ECO:0007669"/>
    <property type="project" value="UniProtKB-SubCell"/>
</dbReference>
<keyword evidence="12" id="KW-1185">Reference proteome</keyword>
<dbReference type="Pfam" id="PF08774">
    <property type="entry name" value="VRR_NUC"/>
    <property type="match status" value="1"/>
</dbReference>
<dbReference type="GeneID" id="9040892"/>
<evidence type="ECO:0000259" key="10">
    <source>
        <dbReference type="SMART" id="SM00990"/>
    </source>
</evidence>
<protein>
    <recommendedName>
        <fullName evidence="8">Fanconi-associated nuclease</fullName>
        <ecNumber evidence="8">3.1.4.1</ecNumber>
    </recommendedName>
</protein>
<dbReference type="OrthoDB" id="76364at2759"/>
<comment type="catalytic activity">
    <reaction evidence="1 8">
        <text>Hydrolytically removes 5'-nucleotides successively from the 3'-hydroxy termini of 3'-hydroxy-terminated oligonucleotides.</text>
        <dbReference type="EC" id="3.1.4.1"/>
    </reaction>
</comment>
<dbReference type="PANTHER" id="PTHR15749">
    <property type="entry name" value="FANCONI-ASSOCIATED NUCLEASE 1"/>
    <property type="match status" value="1"/>
</dbReference>
<dbReference type="GO" id="GO:0036297">
    <property type="term" value="P:interstrand cross-link repair"/>
    <property type="evidence" value="ECO:0007669"/>
    <property type="project" value="InterPro"/>
</dbReference>
<comment type="function">
    <text evidence="8">Nuclease required for the repair of DNA interstrand cross-links (ICL). Acts as a 5'-3' exonuclease that anchors at a cut end of DNA and cleaves DNA successively at every third nucleotide, allowing to excise an ICL from one strand through flanking incisions.</text>
</comment>
<comment type="similarity">
    <text evidence="2 8">Belongs to the FAN1 family.</text>
</comment>
<dbReference type="RefSeq" id="XP_002765580.1">
    <property type="nucleotide sequence ID" value="XM_002765534.1"/>
</dbReference>
<reference evidence="11 12" key="1">
    <citation type="submission" date="2008-07" db="EMBL/GenBank/DDBJ databases">
        <authorList>
            <person name="El-Sayed N."/>
            <person name="Caler E."/>
            <person name="Inman J."/>
            <person name="Amedeo P."/>
            <person name="Hass B."/>
            <person name="Wortman J."/>
        </authorList>
    </citation>
    <scope>NUCLEOTIDE SEQUENCE [LARGE SCALE GENOMIC DNA]</scope>
    <source>
        <strain evidence="12">ATCC 50983 / TXsc</strain>
    </source>
</reference>
<keyword evidence="4 8" id="KW-0479">Metal-binding</keyword>
<evidence type="ECO:0000256" key="7">
    <source>
        <dbReference type="ARBA" id="ARBA00023211"/>
    </source>
</evidence>
<comment type="subcellular location">
    <subcellularLocation>
        <location evidence="8">Nucleus</location>
    </subcellularLocation>
</comment>
<name>C5LY95_PERM5</name>
<feature type="domain" description="VRR-NUC" evidence="10">
    <location>
        <begin position="567"/>
        <end position="693"/>
    </location>
</feature>
<keyword evidence="6 8" id="KW-0460">Magnesium</keyword>
<feature type="region of interest" description="Disordered" evidence="9">
    <location>
        <begin position="1"/>
        <end position="36"/>
    </location>
</feature>
<dbReference type="InterPro" id="IPR014883">
    <property type="entry name" value="VRR_NUC"/>
</dbReference>
<evidence type="ECO:0000256" key="3">
    <source>
        <dbReference type="ARBA" id="ARBA00022722"/>
    </source>
</evidence>
<feature type="compositionally biased region" description="Basic and acidic residues" evidence="9">
    <location>
        <begin position="20"/>
        <end position="35"/>
    </location>
</feature>